<evidence type="ECO:0000313" key="1">
    <source>
        <dbReference type="EMBL" id="MSU00299.1"/>
    </source>
</evidence>
<comment type="caution">
    <text evidence="1">The sequence shown here is derived from an EMBL/GenBank/DDBJ whole genome shotgun (WGS) entry which is preliminary data.</text>
</comment>
<protein>
    <submittedName>
        <fullName evidence="1">Uncharacterized protein</fullName>
    </submittedName>
</protein>
<reference evidence="1 2" key="1">
    <citation type="submission" date="2019-09" db="EMBL/GenBank/DDBJ databases">
        <title>In-depth cultivation of the pig gut microbiome towards novel bacterial diversity and tailored functional studies.</title>
        <authorList>
            <person name="Wylensek D."/>
            <person name="Hitch T.C.A."/>
            <person name="Clavel T."/>
        </authorList>
    </citation>
    <scope>NUCLEOTIDE SEQUENCE [LARGE SCALE GENOMIC DNA]</scope>
    <source>
        <strain evidence="1 2">WCA3-693-APC-4?</strain>
    </source>
</reference>
<dbReference type="RefSeq" id="WP_154438714.1">
    <property type="nucleotide sequence ID" value="NZ_JAHLPJ010000001.1"/>
</dbReference>
<keyword evidence="2" id="KW-1185">Reference proteome</keyword>
<dbReference type="Proteomes" id="UP000469523">
    <property type="component" value="Unassembled WGS sequence"/>
</dbReference>
<sequence>MSYDSKIRQNIISNPITSMAELSSCNDVCMRNCGVGCSGRCGGSCDDTCNYDCGGGCSDECGHTCAGSCARECAHGSGMSANNSLL</sequence>
<organism evidence="1 2">
    <name type="scientific">Tissierella pigra</name>
    <dbReference type="NCBI Taxonomy" id="2607614"/>
    <lineage>
        <taxon>Bacteria</taxon>
        <taxon>Bacillati</taxon>
        <taxon>Bacillota</taxon>
        <taxon>Tissierellia</taxon>
        <taxon>Tissierellales</taxon>
        <taxon>Tissierellaceae</taxon>
        <taxon>Tissierella</taxon>
    </lineage>
</organism>
<evidence type="ECO:0000313" key="2">
    <source>
        <dbReference type="Proteomes" id="UP000469523"/>
    </source>
</evidence>
<gene>
    <name evidence="1" type="ORF">FYJ83_02320</name>
</gene>
<dbReference type="EMBL" id="VUNQ01000003">
    <property type="protein sequence ID" value="MSU00299.1"/>
    <property type="molecule type" value="Genomic_DNA"/>
</dbReference>
<dbReference type="AlphaFoldDB" id="A0A6N7XE26"/>
<name>A0A6N7XE26_9FIRM</name>
<proteinExistence type="predicted"/>
<accession>A0A6N7XE26</accession>